<dbReference type="RefSeq" id="WP_115362216.1">
    <property type="nucleotide sequence ID" value="NZ_CP038012.1"/>
</dbReference>
<keyword evidence="6" id="KW-1185">Reference proteome</keyword>
<comment type="similarity">
    <text evidence="1">Belongs to the DnaB/DnaD family.</text>
</comment>
<dbReference type="Proteomes" id="UP000254519">
    <property type="component" value="Unassembled WGS sequence"/>
</dbReference>
<dbReference type="AlphaFoldDB" id="A0A380C4M7"/>
<dbReference type="InterPro" id="IPR006343">
    <property type="entry name" value="DnaB/C_C"/>
</dbReference>
<evidence type="ECO:0000256" key="1">
    <source>
        <dbReference type="ARBA" id="ARBA00093462"/>
    </source>
</evidence>
<proteinExistence type="inferred from homology"/>
<name>A0A380C4M7_SPOPA</name>
<organism evidence="5 6">
    <name type="scientific">Sporosarcina pasteurii</name>
    <name type="common">Bacillus pasteurii</name>
    <dbReference type="NCBI Taxonomy" id="1474"/>
    <lineage>
        <taxon>Bacteria</taxon>
        <taxon>Bacillati</taxon>
        <taxon>Bacillota</taxon>
        <taxon>Bacilli</taxon>
        <taxon>Bacillales</taxon>
        <taxon>Caryophanaceae</taxon>
        <taxon>Sporosarcina</taxon>
    </lineage>
</organism>
<protein>
    <submittedName>
        <fullName evidence="5">Replication initiation and membrane attachment protein</fullName>
    </submittedName>
</protein>
<dbReference type="EMBL" id="UGYZ01000002">
    <property type="protein sequence ID" value="SUJ12758.1"/>
    <property type="molecule type" value="Genomic_DNA"/>
</dbReference>
<evidence type="ECO:0000256" key="2">
    <source>
        <dbReference type="SAM" id="MobiDB-lite"/>
    </source>
</evidence>
<evidence type="ECO:0000259" key="4">
    <source>
        <dbReference type="Pfam" id="PF25888"/>
    </source>
</evidence>
<feature type="compositionally biased region" description="Basic and acidic residues" evidence="2">
    <location>
        <begin position="421"/>
        <end position="460"/>
    </location>
</feature>
<feature type="region of interest" description="Disordered" evidence="2">
    <location>
        <begin position="421"/>
        <end position="467"/>
    </location>
</feature>
<evidence type="ECO:0000259" key="3">
    <source>
        <dbReference type="Pfam" id="PF07261"/>
    </source>
</evidence>
<dbReference type="OrthoDB" id="2082007at2"/>
<gene>
    <name evidence="5" type="primary">dnaB</name>
    <name evidence="5" type="ORF">NCTC4822_02244</name>
</gene>
<reference evidence="5 6" key="1">
    <citation type="submission" date="2018-06" db="EMBL/GenBank/DDBJ databases">
        <authorList>
            <consortium name="Pathogen Informatics"/>
            <person name="Doyle S."/>
        </authorList>
    </citation>
    <scope>NUCLEOTIDE SEQUENCE [LARGE SCALE GENOMIC DNA]</scope>
    <source>
        <strain evidence="6">ATCC 11859 / DSM 33 / NCIB 8841 / NCTC 4822</strain>
    </source>
</reference>
<feature type="domain" description="DnaB/C C-terminal" evidence="3">
    <location>
        <begin position="313"/>
        <end position="381"/>
    </location>
</feature>
<evidence type="ECO:0000313" key="6">
    <source>
        <dbReference type="Proteomes" id="UP000254519"/>
    </source>
</evidence>
<dbReference type="Pfam" id="PF25888">
    <property type="entry name" value="WHD_DnaB"/>
    <property type="match status" value="1"/>
</dbReference>
<sequence>MVALFRELQPIDGYRIRLSQPFSNYDRQLLTLFYQPLIGSEAMSLFMTLWADAEQVEEREYNHYHLMNLLTMPLAPIFEARISLEAIGLMRTYVKTEGDVRTFLYELSPPLDAKAFFEDPLLSTFLFSKIGEQAYRNLRSRFTIANAELDEFKEVSRTFLDVYKPVTHRIDIDEGDKHAVIGRRNAEGVPFEQDEFDFNLLRSGLSEQMVPQAALASVSKELISKLAFLYSLTPLDMQKVVMMALDEKLELPEARLRKAAADFYKMNTSKTPPVLQKTFTQPPTPTVEQKEMTREEELIYYLENTAPIDMLRDLNGKEPLPVDVQLAERLVNTHELPVGVVNVLLQFVFIRNDGKITNNYVERIASHWMNKKVSNAREALEFSRKEHDKYMQWKNEEKKPATYNRKPVREGMVPEWFYKKEQQEKSEEHVAPETEKKQKESTEDNADIEERRRKLRERLSRRSKGVN</sequence>
<evidence type="ECO:0000313" key="5">
    <source>
        <dbReference type="EMBL" id="SUJ12758.1"/>
    </source>
</evidence>
<accession>A0A380C4M7</accession>
<dbReference type="Pfam" id="PF07261">
    <property type="entry name" value="DnaB_2"/>
    <property type="match status" value="1"/>
</dbReference>
<dbReference type="InterPro" id="IPR058660">
    <property type="entry name" value="WHD_DnaB"/>
</dbReference>
<feature type="domain" description="Replicative helicase loading/DNA remodeling protein DnaB N-terminal winged helix" evidence="4">
    <location>
        <begin position="9"/>
        <end position="244"/>
    </location>
</feature>